<feature type="transmembrane region" description="Helical" evidence="1">
    <location>
        <begin position="195"/>
        <end position="215"/>
    </location>
</feature>
<accession>A0A2M6K9Y4</accession>
<dbReference type="InterPro" id="IPR029063">
    <property type="entry name" value="SAM-dependent_MTases_sf"/>
</dbReference>
<keyword evidence="1" id="KW-0472">Membrane</keyword>
<reference evidence="3 4" key="1">
    <citation type="submission" date="2017-09" db="EMBL/GenBank/DDBJ databases">
        <title>Depth-based differentiation of microbial function through sediment-hosted aquifers and enrichment of novel symbionts in the deep terrestrial subsurface.</title>
        <authorList>
            <person name="Probst A.J."/>
            <person name="Ladd B."/>
            <person name="Jarett J.K."/>
            <person name="Geller-Mcgrath D.E."/>
            <person name="Sieber C.M."/>
            <person name="Emerson J.B."/>
            <person name="Anantharaman K."/>
            <person name="Thomas B.C."/>
            <person name="Malmstrom R."/>
            <person name="Stieglmeier M."/>
            <person name="Klingl A."/>
            <person name="Woyke T."/>
            <person name="Ryan C.M."/>
            <person name="Banfield J.F."/>
        </authorList>
    </citation>
    <scope>NUCLEOTIDE SEQUENCE [LARGE SCALE GENOMIC DNA]</scope>
    <source>
        <strain evidence="3">CG11_big_fil_rev_8_21_14_0_20_39_10</strain>
    </source>
</reference>
<evidence type="ECO:0000259" key="2">
    <source>
        <dbReference type="Pfam" id="PF08241"/>
    </source>
</evidence>
<evidence type="ECO:0000313" key="3">
    <source>
        <dbReference type="EMBL" id="PIR13867.1"/>
    </source>
</evidence>
<evidence type="ECO:0000256" key="1">
    <source>
        <dbReference type="SAM" id="Phobius"/>
    </source>
</evidence>
<organism evidence="3 4">
    <name type="scientific">Candidatus Falkowbacteria bacterium CG11_big_fil_rev_8_21_14_0_20_39_10</name>
    <dbReference type="NCBI Taxonomy" id="1974570"/>
    <lineage>
        <taxon>Bacteria</taxon>
        <taxon>Candidatus Falkowiibacteriota</taxon>
    </lineage>
</organism>
<dbReference type="GO" id="GO:0008757">
    <property type="term" value="F:S-adenosylmethionine-dependent methyltransferase activity"/>
    <property type="evidence" value="ECO:0007669"/>
    <property type="project" value="InterPro"/>
</dbReference>
<keyword evidence="1" id="KW-0812">Transmembrane</keyword>
<dbReference type="Proteomes" id="UP000230869">
    <property type="component" value="Unassembled WGS sequence"/>
</dbReference>
<sequence>MIFNTILKKFAEYTLFLPFDVFERHKFIGSFVTDNATILDVGGSMSQLDKFSSPSKIVTADIKPPADIVYDGKQIPVDDGSYDIVTSIDVLEHVPPKFRKEFVKELNRIARKSVIISAPLGTKTHSQYEKEELENAKKQNIDIPYLEEHVELGLPTPELITSFAQKYGGTIFYSGNLSINRKLFRIHTFEVKNPLFNLILFFLKLIFNMCMNLGIYQYMTRRSFSESINRFYLVIEKK</sequence>
<dbReference type="Pfam" id="PF08241">
    <property type="entry name" value="Methyltransf_11"/>
    <property type="match status" value="1"/>
</dbReference>
<keyword evidence="1" id="KW-1133">Transmembrane helix</keyword>
<name>A0A2M6K9Y4_9BACT</name>
<dbReference type="SUPFAM" id="SSF53335">
    <property type="entry name" value="S-adenosyl-L-methionine-dependent methyltransferases"/>
    <property type="match status" value="1"/>
</dbReference>
<feature type="domain" description="Methyltransferase type 11" evidence="2">
    <location>
        <begin position="68"/>
        <end position="113"/>
    </location>
</feature>
<evidence type="ECO:0000313" key="4">
    <source>
        <dbReference type="Proteomes" id="UP000230869"/>
    </source>
</evidence>
<dbReference type="InterPro" id="IPR013216">
    <property type="entry name" value="Methyltransf_11"/>
</dbReference>
<protein>
    <recommendedName>
        <fullName evidence="2">Methyltransferase type 11 domain-containing protein</fullName>
    </recommendedName>
</protein>
<dbReference type="EMBL" id="PCWW01000014">
    <property type="protein sequence ID" value="PIR13867.1"/>
    <property type="molecule type" value="Genomic_DNA"/>
</dbReference>
<proteinExistence type="predicted"/>
<comment type="caution">
    <text evidence="3">The sequence shown here is derived from an EMBL/GenBank/DDBJ whole genome shotgun (WGS) entry which is preliminary data.</text>
</comment>
<dbReference type="Gene3D" id="3.40.50.150">
    <property type="entry name" value="Vaccinia Virus protein VP39"/>
    <property type="match status" value="1"/>
</dbReference>
<gene>
    <name evidence="3" type="ORF">COV49_00780</name>
</gene>
<dbReference type="AlphaFoldDB" id="A0A2M6K9Y4"/>